<reference evidence="1 2" key="1">
    <citation type="submission" date="2019-07" db="EMBL/GenBank/DDBJ databases">
        <title>Whole genome shotgun sequence of Cellulomonas aerilata NBRC 106308.</title>
        <authorList>
            <person name="Hosoyama A."/>
            <person name="Uohara A."/>
            <person name="Ohji S."/>
            <person name="Ichikawa N."/>
        </authorList>
    </citation>
    <scope>NUCLEOTIDE SEQUENCE [LARGE SCALE GENOMIC DNA]</scope>
    <source>
        <strain evidence="1 2">NBRC 106308</strain>
    </source>
</reference>
<protein>
    <recommendedName>
        <fullName evidence="3">Hydrolase</fullName>
    </recommendedName>
</protein>
<proteinExistence type="predicted"/>
<dbReference type="Proteomes" id="UP000321181">
    <property type="component" value="Unassembled WGS sequence"/>
</dbReference>
<organism evidence="1 2">
    <name type="scientific">Cellulomonas aerilata</name>
    <dbReference type="NCBI Taxonomy" id="515326"/>
    <lineage>
        <taxon>Bacteria</taxon>
        <taxon>Bacillati</taxon>
        <taxon>Actinomycetota</taxon>
        <taxon>Actinomycetes</taxon>
        <taxon>Micrococcales</taxon>
        <taxon>Cellulomonadaceae</taxon>
        <taxon>Cellulomonas</taxon>
    </lineage>
</organism>
<dbReference type="SUPFAM" id="SSF55486">
    <property type="entry name" value="Metalloproteases ('zincins'), catalytic domain"/>
    <property type="match status" value="1"/>
</dbReference>
<dbReference type="PANTHER" id="PTHR39420">
    <property type="match status" value="1"/>
</dbReference>
<dbReference type="OrthoDB" id="142939at2"/>
<dbReference type="AlphaFoldDB" id="A0A512DEK8"/>
<dbReference type="RefSeq" id="WP_146905292.1">
    <property type="nucleotide sequence ID" value="NZ_BAAARM010000004.1"/>
</dbReference>
<sequence length="362" mass="38804">MRTSAATASGLPVDWDVAAQVAARLVRPGRAGGRQEMTDLVADLRRAAAQATGHVVEVTGMTPADGRPSVDVSQVVVVDRTGWARANTEMLESLTRGVTLPAGGRPASAAARSAGALQVGGVLSLLAGRVLGQFDPFTRSGPEDGRPGRLLLVAPNVARMERELHLDGRDFRLWVALHEQTHALQFAAAPWLEEHLRSRLRLLLTGLADADGPLTGDGAIAVATGLARAVRGRDGGSGPEVLLPPDERRLFDEVGAVMALLEGHADVAMDAVGRTVVPSLRQIRARFERRRSTDRGAADRVLRRVLGMDLKLAQYRDGAAFVRRVRRRVGQDGLNAVWSRPDHLPTAAEIADPTAWVRRVHG</sequence>
<evidence type="ECO:0000313" key="2">
    <source>
        <dbReference type="Proteomes" id="UP000321181"/>
    </source>
</evidence>
<comment type="caution">
    <text evidence="1">The sequence shown here is derived from an EMBL/GenBank/DDBJ whole genome shotgun (WGS) entry which is preliminary data.</text>
</comment>
<name>A0A512DEK8_9CELL</name>
<keyword evidence="2" id="KW-1185">Reference proteome</keyword>
<evidence type="ECO:0008006" key="3">
    <source>
        <dbReference type="Google" id="ProtNLM"/>
    </source>
</evidence>
<dbReference type="NCBIfam" id="TIGR03883">
    <property type="entry name" value="DUF2342_F420"/>
    <property type="match status" value="1"/>
</dbReference>
<evidence type="ECO:0000313" key="1">
    <source>
        <dbReference type="EMBL" id="GEO34895.1"/>
    </source>
</evidence>
<dbReference type="Gene3D" id="1.20.150.30">
    <property type="entry name" value="Zincin-like metallopeptidase, N-terminal domain"/>
    <property type="match status" value="1"/>
</dbReference>
<accession>A0A512DEK8</accession>
<dbReference type="EMBL" id="BJYY01000016">
    <property type="protein sequence ID" value="GEO34895.1"/>
    <property type="molecule type" value="Genomic_DNA"/>
</dbReference>
<dbReference type="InterPro" id="IPR018766">
    <property type="entry name" value="Zinicin_2"/>
</dbReference>
<dbReference type="NCBIfam" id="TIGR03624">
    <property type="entry name" value="putative hydrolase"/>
    <property type="match status" value="1"/>
</dbReference>
<dbReference type="InterPro" id="IPR022454">
    <property type="entry name" value="CHP03883_F420-assoc"/>
</dbReference>
<dbReference type="InterPro" id="IPR042271">
    <property type="entry name" value="Zinicin_2_N"/>
</dbReference>
<gene>
    <name evidence="1" type="ORF">CAE01nite_26200</name>
</gene>
<dbReference type="PANTHER" id="PTHR39420:SF1">
    <property type="entry name" value="HYDROLASE"/>
    <property type="match status" value="1"/>
</dbReference>
<dbReference type="Pfam" id="PF10103">
    <property type="entry name" value="Zincin_2"/>
    <property type="match status" value="1"/>
</dbReference>